<accession>A0ABR6SRQ0</accession>
<proteinExistence type="predicted"/>
<sequence>LRVTDRYSNGSFVLDETMEGEPTSIWLDIPEIKDTTDAKDE</sequence>
<evidence type="ECO:0000313" key="1">
    <source>
        <dbReference type="EMBL" id="MBC1376868.1"/>
    </source>
</evidence>
<dbReference type="Proteomes" id="UP000518829">
    <property type="component" value="Unassembled WGS sequence"/>
</dbReference>
<gene>
    <name evidence="1" type="ORF">HB839_15190</name>
</gene>
<evidence type="ECO:0000313" key="2">
    <source>
        <dbReference type="Proteomes" id="UP000518829"/>
    </source>
</evidence>
<feature type="non-terminal residue" evidence="1">
    <location>
        <position position="1"/>
    </location>
</feature>
<organism evidence="1 2">
    <name type="scientific">Listeria farberi</name>
    <dbReference type="NCBI Taxonomy" id="2713500"/>
    <lineage>
        <taxon>Bacteria</taxon>
        <taxon>Bacillati</taxon>
        <taxon>Bacillota</taxon>
        <taxon>Bacilli</taxon>
        <taxon>Bacillales</taxon>
        <taxon>Listeriaceae</taxon>
        <taxon>Listeria</taxon>
    </lineage>
</organism>
<comment type="caution">
    <text evidence="1">The sequence shown here is derived from an EMBL/GenBank/DDBJ whole genome shotgun (WGS) entry which is preliminary data.</text>
</comment>
<reference evidence="1 2" key="1">
    <citation type="submission" date="2020-03" db="EMBL/GenBank/DDBJ databases">
        <title>Soil Listeria distribution.</title>
        <authorList>
            <person name="Liao J."/>
            <person name="Wiedmann M."/>
        </authorList>
    </citation>
    <scope>NUCLEOTIDE SEQUENCE [LARGE SCALE GENOMIC DNA]</scope>
    <source>
        <strain evidence="1 2">FSL L7-1699</strain>
    </source>
</reference>
<dbReference type="EMBL" id="JAARPH010000059">
    <property type="protein sequence ID" value="MBC1376868.1"/>
    <property type="molecule type" value="Genomic_DNA"/>
</dbReference>
<name>A0ABR6SRQ0_9LIST</name>
<keyword evidence="2" id="KW-1185">Reference proteome</keyword>
<protein>
    <submittedName>
        <fullName evidence="1">DNA topoisomerase IV</fullName>
    </submittedName>
</protein>